<evidence type="ECO:0000313" key="3">
    <source>
        <dbReference type="Proteomes" id="UP000265520"/>
    </source>
</evidence>
<organism evidence="2 3">
    <name type="scientific">Trifolium medium</name>
    <dbReference type="NCBI Taxonomy" id="97028"/>
    <lineage>
        <taxon>Eukaryota</taxon>
        <taxon>Viridiplantae</taxon>
        <taxon>Streptophyta</taxon>
        <taxon>Embryophyta</taxon>
        <taxon>Tracheophyta</taxon>
        <taxon>Spermatophyta</taxon>
        <taxon>Magnoliopsida</taxon>
        <taxon>eudicotyledons</taxon>
        <taxon>Gunneridae</taxon>
        <taxon>Pentapetalae</taxon>
        <taxon>rosids</taxon>
        <taxon>fabids</taxon>
        <taxon>Fabales</taxon>
        <taxon>Fabaceae</taxon>
        <taxon>Papilionoideae</taxon>
        <taxon>50 kb inversion clade</taxon>
        <taxon>NPAAA clade</taxon>
        <taxon>Hologalegina</taxon>
        <taxon>IRL clade</taxon>
        <taxon>Trifolieae</taxon>
        <taxon>Trifolium</taxon>
    </lineage>
</organism>
<feature type="region of interest" description="Disordered" evidence="1">
    <location>
        <begin position="40"/>
        <end position="71"/>
    </location>
</feature>
<proteinExistence type="predicted"/>
<feature type="non-terminal residue" evidence="2">
    <location>
        <position position="71"/>
    </location>
</feature>
<comment type="caution">
    <text evidence="2">The sequence shown here is derived from an EMBL/GenBank/DDBJ whole genome shotgun (WGS) entry which is preliminary data.</text>
</comment>
<accession>A0A392S433</accession>
<keyword evidence="3" id="KW-1185">Reference proteome</keyword>
<feature type="compositionally biased region" description="Acidic residues" evidence="1">
    <location>
        <begin position="61"/>
        <end position="71"/>
    </location>
</feature>
<protein>
    <submittedName>
        <fullName evidence="2">F-box family protein</fullName>
    </submittedName>
</protein>
<reference evidence="2 3" key="1">
    <citation type="journal article" date="2018" name="Front. Plant Sci.">
        <title>Red Clover (Trifolium pratense) and Zigzag Clover (T. medium) - A Picture of Genomic Similarities and Differences.</title>
        <authorList>
            <person name="Dluhosova J."/>
            <person name="Istvanek J."/>
            <person name="Nedelnik J."/>
            <person name="Repkova J."/>
        </authorList>
    </citation>
    <scope>NUCLEOTIDE SEQUENCE [LARGE SCALE GENOMIC DNA]</scope>
    <source>
        <strain evidence="3">cv. 10/8</strain>
        <tissue evidence="2">Leaf</tissue>
    </source>
</reference>
<evidence type="ECO:0000313" key="2">
    <source>
        <dbReference type="EMBL" id="MCI43439.1"/>
    </source>
</evidence>
<dbReference type="Proteomes" id="UP000265520">
    <property type="component" value="Unassembled WGS sequence"/>
</dbReference>
<dbReference type="AlphaFoldDB" id="A0A392S433"/>
<sequence>MRVERIGISNKACWSSAMNYVESLVSTCWKSAIPTRSTFSVHSKEDDSSEEEEGNLLYLDEPSESDYEDEL</sequence>
<dbReference type="EMBL" id="LXQA010317415">
    <property type="protein sequence ID" value="MCI43439.1"/>
    <property type="molecule type" value="Genomic_DNA"/>
</dbReference>
<name>A0A392S433_9FABA</name>
<evidence type="ECO:0000256" key="1">
    <source>
        <dbReference type="SAM" id="MobiDB-lite"/>
    </source>
</evidence>